<evidence type="ECO:0000313" key="2">
    <source>
        <dbReference type="EMBL" id="ANZ40522.1"/>
    </source>
</evidence>
<dbReference type="AlphaFoldDB" id="A0A1B2HS50"/>
<dbReference type="STRING" id="1586287.BBK82_35475"/>
<feature type="compositionally biased region" description="Basic and acidic residues" evidence="1">
    <location>
        <begin position="124"/>
        <end position="134"/>
    </location>
</feature>
<feature type="region of interest" description="Disordered" evidence="1">
    <location>
        <begin position="102"/>
        <end position="134"/>
    </location>
</feature>
<reference evidence="2 3" key="1">
    <citation type="submission" date="2016-07" db="EMBL/GenBank/DDBJ databases">
        <title>Complete genome sequence of the Lentzea guizhouensis DHS C013.</title>
        <authorList>
            <person name="Cao C."/>
        </authorList>
    </citation>
    <scope>NUCLEOTIDE SEQUENCE [LARGE SCALE GENOMIC DNA]</scope>
    <source>
        <strain evidence="2 3">DHS C013</strain>
    </source>
</reference>
<protein>
    <submittedName>
        <fullName evidence="2">Fis family transcriptional regulator</fullName>
    </submittedName>
</protein>
<organism evidence="2 3">
    <name type="scientific">Lentzea guizhouensis</name>
    <dbReference type="NCBI Taxonomy" id="1586287"/>
    <lineage>
        <taxon>Bacteria</taxon>
        <taxon>Bacillati</taxon>
        <taxon>Actinomycetota</taxon>
        <taxon>Actinomycetes</taxon>
        <taxon>Pseudonocardiales</taxon>
        <taxon>Pseudonocardiaceae</taxon>
        <taxon>Lentzea</taxon>
    </lineage>
</organism>
<dbReference type="InterPro" id="IPR036567">
    <property type="entry name" value="RHF-like"/>
</dbReference>
<keyword evidence="3" id="KW-1185">Reference proteome</keyword>
<sequence length="134" mass="15081">MSKVSEDAAVITNRLNLATGFLANERGWVVERLAALGSRLRSFRDDQVDLEISVKDRGGVEQHVTLECWINRTPRLHLVATSSEADLPAALNEVRNELVRQVDEAKTRTEPRSNRALRSVPALSEHDQPRRSQD</sequence>
<dbReference type="Proteomes" id="UP000093053">
    <property type="component" value="Chromosome"/>
</dbReference>
<dbReference type="Gene3D" id="3.30.160.100">
    <property type="entry name" value="Ribosome hibernation promotion factor-like"/>
    <property type="match status" value="1"/>
</dbReference>
<dbReference type="EMBL" id="CP016793">
    <property type="protein sequence ID" value="ANZ40522.1"/>
    <property type="molecule type" value="Genomic_DNA"/>
</dbReference>
<gene>
    <name evidence="2" type="ORF">BBK82_35475</name>
</gene>
<dbReference type="RefSeq" id="WP_065918860.1">
    <property type="nucleotide sequence ID" value="NZ_CP016793.1"/>
</dbReference>
<dbReference type="SUPFAM" id="SSF69754">
    <property type="entry name" value="Ribosome binding protein Y (YfiA homologue)"/>
    <property type="match status" value="1"/>
</dbReference>
<dbReference type="KEGG" id="led:BBK82_35475"/>
<feature type="compositionally biased region" description="Basic and acidic residues" evidence="1">
    <location>
        <begin position="102"/>
        <end position="113"/>
    </location>
</feature>
<name>A0A1B2HS50_9PSEU</name>
<evidence type="ECO:0000256" key="1">
    <source>
        <dbReference type="SAM" id="MobiDB-lite"/>
    </source>
</evidence>
<dbReference type="OrthoDB" id="3634362at2"/>
<proteinExistence type="predicted"/>
<evidence type="ECO:0000313" key="3">
    <source>
        <dbReference type="Proteomes" id="UP000093053"/>
    </source>
</evidence>
<accession>A0A1B2HS50</accession>